<dbReference type="EMBL" id="QOVF01000001">
    <property type="protein sequence ID" value="KAA0695801.1"/>
    <property type="molecule type" value="Genomic_DNA"/>
</dbReference>
<organism evidence="2 3">
    <name type="scientific">Halopseudomonas laoshanensis</name>
    <dbReference type="NCBI Taxonomy" id="2268758"/>
    <lineage>
        <taxon>Bacteria</taxon>
        <taxon>Pseudomonadati</taxon>
        <taxon>Pseudomonadota</taxon>
        <taxon>Gammaproteobacteria</taxon>
        <taxon>Pseudomonadales</taxon>
        <taxon>Pseudomonadaceae</taxon>
        <taxon>Halopseudomonas</taxon>
    </lineage>
</organism>
<name>A0A7V7KY71_9GAMM</name>
<protein>
    <submittedName>
        <fullName evidence="2">DUF1631 domain-containing protein</fullName>
    </submittedName>
</protein>
<feature type="region of interest" description="Disordered" evidence="1">
    <location>
        <begin position="604"/>
        <end position="626"/>
    </location>
</feature>
<evidence type="ECO:0000313" key="2">
    <source>
        <dbReference type="EMBL" id="KAA0695801.1"/>
    </source>
</evidence>
<dbReference type="Proteomes" id="UP000463138">
    <property type="component" value="Unassembled WGS sequence"/>
</dbReference>
<evidence type="ECO:0000256" key="1">
    <source>
        <dbReference type="SAM" id="MobiDB-lite"/>
    </source>
</evidence>
<proteinExistence type="predicted"/>
<feature type="region of interest" description="Disordered" evidence="1">
    <location>
        <begin position="11"/>
        <end position="30"/>
    </location>
</feature>
<evidence type="ECO:0000313" key="3">
    <source>
        <dbReference type="Proteomes" id="UP000463138"/>
    </source>
</evidence>
<comment type="caution">
    <text evidence="2">The sequence shown here is derived from an EMBL/GenBank/DDBJ whole genome shotgun (WGS) entry which is preliminary data.</text>
</comment>
<dbReference type="RefSeq" id="WP_149330815.1">
    <property type="nucleotide sequence ID" value="NZ_QOVF01000001.1"/>
</dbReference>
<reference evidence="2 3" key="1">
    <citation type="submission" date="2018-07" db="EMBL/GenBank/DDBJ databases">
        <title>Pseudomonas laoshanensis sp. nov., isolated from soil.</title>
        <authorList>
            <person name="Sun J."/>
            <person name="Yu L."/>
            <person name="Wang M."/>
            <person name="Zhang C."/>
        </authorList>
    </citation>
    <scope>NUCLEOTIDE SEQUENCE [LARGE SCALE GENOMIC DNA]</scope>
    <source>
        <strain evidence="2 3">Y22</strain>
    </source>
</reference>
<keyword evidence="3" id="KW-1185">Reference proteome</keyword>
<accession>A0A7V7KY71</accession>
<dbReference type="Pfam" id="PF07793">
    <property type="entry name" value="DUF1631"/>
    <property type="match status" value="1"/>
</dbReference>
<dbReference type="OrthoDB" id="6188167at2"/>
<dbReference type="AlphaFoldDB" id="A0A7V7KY71"/>
<gene>
    <name evidence="2" type="ORF">DT594_00015</name>
</gene>
<dbReference type="InterPro" id="IPR012434">
    <property type="entry name" value="DUF1631"/>
</dbReference>
<sequence>MARDPKIVPITSAGDIGAGGFDPNRPSNLPSPLMPVRKQAVDFLKLSLTTLFDNADDSLFEMADRAGSNNEQTLFFEAMRAVRLQRHKITKDCCHGLMRELEALNQDADKPVITSIHNFELDSLSLVQPDELEETVALDSMIGRAVTRNKASLSHLSIRFNSLVKRRVDDRDLPIGPTMLSQVFVEALSEMELDIKVRLIIFKLFERYVFNQVDGFYDEVNKQLILSGVLPDLKNTAGRQAAARMTGSAPVAGQAYRQAEGGQQDFAEHQQVLSMFSELIGNWRHASGDAALSSMGSPSTQTLRSNELLGMLADLSSLDFADDASQRLDMRSQINQLLRRQRDQHGQSRSLERVDDDVISLVSMLFDFILDDPELPAAVKAMIGRLQLPILRVAIADKRFFSQSSHPARRLLNELARSTMGWSDQDDLRRDQLHALLESIVQRLLDQPEPDPELFASLHTELAGFINVEKRRSERLEQRTRDAEEGRARIESARTQVALSLNELLMGRTLPVFAVDLLRDTWSQVMQMTCLREGHDSAAWREVKRTAEQMLESIEPLGDSAPAAREALNARVRQSIADGLQLIGLRAEQGAPLLVKVQQLQQSRLTPPTPAAQQTAPRVSAAPQPELNEGEPLMAAEARPAPYDAGNAQGDHQPDTAEPVADIASVNSSPELEPLPEVPTVRVEAPIMPAEALPTEPELVGDLPDIKAAAWVDALHTGSWFELMTTVDAPAQRCKLAAIISFSGKYIFVNRSGVKVVEYSATSLAQQYEQGLVRLLDDNQLFDRALESVIGNLRRLQASKN</sequence>